<evidence type="ECO:0000256" key="4">
    <source>
        <dbReference type="SAM" id="MobiDB-lite"/>
    </source>
</evidence>
<dbReference type="PANTHER" id="PTHR24198">
    <property type="entry name" value="ANKYRIN REPEAT AND PROTEIN KINASE DOMAIN-CONTAINING PROTEIN"/>
    <property type="match status" value="1"/>
</dbReference>
<feature type="repeat" description="ANK" evidence="3">
    <location>
        <begin position="301"/>
        <end position="333"/>
    </location>
</feature>
<dbReference type="Gene3D" id="1.25.40.20">
    <property type="entry name" value="Ankyrin repeat-containing domain"/>
    <property type="match status" value="1"/>
</dbReference>
<dbReference type="AlphaFoldDB" id="A0A0G4F845"/>
<name>A0A0G4F845_9ALVE</name>
<organism evidence="5">
    <name type="scientific">Chromera velia CCMP2878</name>
    <dbReference type="NCBI Taxonomy" id="1169474"/>
    <lineage>
        <taxon>Eukaryota</taxon>
        <taxon>Sar</taxon>
        <taxon>Alveolata</taxon>
        <taxon>Colpodellida</taxon>
        <taxon>Chromeraceae</taxon>
        <taxon>Chromera</taxon>
    </lineage>
</organism>
<dbReference type="PROSITE" id="PS50297">
    <property type="entry name" value="ANK_REP_REGION"/>
    <property type="match status" value="2"/>
</dbReference>
<feature type="region of interest" description="Disordered" evidence="4">
    <location>
        <begin position="513"/>
        <end position="557"/>
    </location>
</feature>
<evidence type="ECO:0000256" key="3">
    <source>
        <dbReference type="PROSITE-ProRule" id="PRU00023"/>
    </source>
</evidence>
<dbReference type="PANTHER" id="PTHR24198:SF165">
    <property type="entry name" value="ANKYRIN REPEAT-CONTAINING PROTEIN-RELATED"/>
    <property type="match status" value="1"/>
</dbReference>
<protein>
    <submittedName>
        <fullName evidence="5">Uncharacterized protein</fullName>
    </submittedName>
</protein>
<dbReference type="Pfam" id="PF00023">
    <property type="entry name" value="Ank"/>
    <property type="match status" value="1"/>
</dbReference>
<evidence type="ECO:0000313" key="5">
    <source>
        <dbReference type="EMBL" id="CEM08888.1"/>
    </source>
</evidence>
<evidence type="ECO:0000256" key="2">
    <source>
        <dbReference type="ARBA" id="ARBA00023043"/>
    </source>
</evidence>
<keyword evidence="2 3" id="KW-0040">ANK repeat</keyword>
<sequence>MQTGALALEVAAISGYLSLGSVCALTTLQRGLLDDSAGHVFSQKVLLSRLPLASSSETQKYLRHVMQQDDLNTLKSLQQQQLLGMSCNLMKQNQEGGEVGRAQTEQSVEVPLLLAIKEGAEACYDHLRGVVGHSDPTVGIRSETVALLFRSEEGDPALYPSWGGSTGWSQLHLAAAFCPSHRILTNLTCGVTLEKLNRPLSPGCECAVKVRNWREYSHELTCVVREPTPFHLAILRQNEEAIRVLAQVGADVSRPFSRVHVHFPETTRPPVFVAGVCMGSVRLLRLLLLLGADPEAEINARGDTSLHAAVEADLVEVVHELAKAGADCNRKAGKGLHPLLLAQSPAMIRALLHWGANPAYVRHNRGAMWQISSALQQQQQEEEEGDIIREWRVGVGKGAFESPFPAPPPVQKMCGGLTILQMAVKSGDGALVETCILEEGGSSTLDIPDSSGKTVLEYESLWENPNLLGLVLFCADREKRVHAARRLNREGVCPAVQCLSALRLLESRLSAPLRSSPVTTETRMTETKGGDVSLPSSVPPSPLPSAPPSSSLLRGGTPLSPLPSFPFSSSQSVRPVCSLKAWPDDRTEGQGVGKGEEDETTKIENRVDAMRKSFELLSRSFHDTLGESQV</sequence>
<accession>A0A0G4F845</accession>
<dbReference type="VEuPathDB" id="CryptoDB:Cvel_15727"/>
<dbReference type="InterPro" id="IPR036770">
    <property type="entry name" value="Ankyrin_rpt-contain_sf"/>
</dbReference>
<evidence type="ECO:0000256" key="1">
    <source>
        <dbReference type="ARBA" id="ARBA00022737"/>
    </source>
</evidence>
<keyword evidence="1" id="KW-0677">Repeat</keyword>
<gene>
    <name evidence="5" type="ORF">Cvel_15727</name>
</gene>
<dbReference type="InterPro" id="IPR002110">
    <property type="entry name" value="Ankyrin_rpt"/>
</dbReference>
<dbReference type="PROSITE" id="PS50088">
    <property type="entry name" value="ANK_REPEAT"/>
    <property type="match status" value="2"/>
</dbReference>
<dbReference type="EMBL" id="CDMZ01000194">
    <property type="protein sequence ID" value="CEM08888.1"/>
    <property type="molecule type" value="Genomic_DNA"/>
</dbReference>
<feature type="region of interest" description="Disordered" evidence="4">
    <location>
        <begin position="581"/>
        <end position="602"/>
    </location>
</feature>
<proteinExistence type="predicted"/>
<feature type="compositionally biased region" description="Pro residues" evidence="4">
    <location>
        <begin position="537"/>
        <end position="547"/>
    </location>
</feature>
<dbReference type="SMART" id="SM00248">
    <property type="entry name" value="ANK"/>
    <property type="match status" value="4"/>
</dbReference>
<dbReference type="SUPFAM" id="SSF48403">
    <property type="entry name" value="Ankyrin repeat"/>
    <property type="match status" value="1"/>
</dbReference>
<feature type="repeat" description="ANK" evidence="3">
    <location>
        <begin position="225"/>
        <end position="253"/>
    </location>
</feature>
<reference evidence="5" key="1">
    <citation type="submission" date="2014-11" db="EMBL/GenBank/DDBJ databases">
        <authorList>
            <person name="Otto D Thomas"/>
            <person name="Naeem Raeece"/>
        </authorList>
    </citation>
    <scope>NUCLEOTIDE SEQUENCE</scope>
</reference>